<keyword evidence="2" id="KW-1185">Reference proteome</keyword>
<name>A0A0W7WDU9_9RHOB</name>
<protein>
    <recommendedName>
        <fullName evidence="3">Cation transporter</fullName>
    </recommendedName>
</protein>
<reference evidence="1 2" key="1">
    <citation type="submission" date="2015-12" db="EMBL/GenBank/DDBJ databases">
        <authorList>
            <person name="Shamseldin A."/>
            <person name="Moawad H."/>
            <person name="Abd El-Rahim W.M."/>
            <person name="Sadowsky M.J."/>
        </authorList>
    </citation>
    <scope>NUCLEOTIDE SEQUENCE [LARGE SCALE GENOMIC DNA]</scope>
    <source>
        <strain evidence="1 2">SJ5A-1</strain>
    </source>
</reference>
<organism evidence="1 2">
    <name type="scientific">Pseudoponticoccus marisrubri</name>
    <dbReference type="NCBI Taxonomy" id="1685382"/>
    <lineage>
        <taxon>Bacteria</taxon>
        <taxon>Pseudomonadati</taxon>
        <taxon>Pseudomonadota</taxon>
        <taxon>Alphaproteobacteria</taxon>
        <taxon>Rhodobacterales</taxon>
        <taxon>Roseobacteraceae</taxon>
        <taxon>Pseudoponticoccus</taxon>
    </lineage>
</organism>
<dbReference type="Proteomes" id="UP000054396">
    <property type="component" value="Unassembled WGS sequence"/>
</dbReference>
<proteinExistence type="predicted"/>
<evidence type="ECO:0008006" key="3">
    <source>
        <dbReference type="Google" id="ProtNLM"/>
    </source>
</evidence>
<dbReference type="GO" id="GO:0016020">
    <property type="term" value="C:membrane"/>
    <property type="evidence" value="ECO:0007669"/>
    <property type="project" value="InterPro"/>
</dbReference>
<dbReference type="EMBL" id="LPXO01000024">
    <property type="protein sequence ID" value="KUF08742.1"/>
    <property type="molecule type" value="Genomic_DNA"/>
</dbReference>
<dbReference type="Pfam" id="PF01899">
    <property type="entry name" value="MNHE"/>
    <property type="match status" value="1"/>
</dbReference>
<dbReference type="InterPro" id="IPR002758">
    <property type="entry name" value="Cation_antiport_E"/>
</dbReference>
<dbReference type="AlphaFoldDB" id="A0A0W7WDU9"/>
<evidence type="ECO:0000313" key="1">
    <source>
        <dbReference type="EMBL" id="KUF08742.1"/>
    </source>
</evidence>
<dbReference type="OrthoDB" id="7852837at2"/>
<sequence length="194" mass="20625">MNVRHDFWPCADTPRPPLPAARPRPETPARSGRLRSFLVTGTALAALWAGLHWDDPASWVVGGPTVLLGAGATLLLPANPPPHLSAPGVLRFAGFAIRGVLRGAWDVCRASLRPGRLRPGCLTWRTALPPGRPRRLFAVAITLLPGTLTARLEGEVLIVHALDPGPATRAALAALEARIAGLYGLTTDTKETRT</sequence>
<dbReference type="STRING" id="1685382.AVJ23_21075"/>
<gene>
    <name evidence="1" type="ORF">AVJ23_21075</name>
</gene>
<evidence type="ECO:0000313" key="2">
    <source>
        <dbReference type="Proteomes" id="UP000054396"/>
    </source>
</evidence>
<dbReference type="RefSeq" id="WP_058864216.1">
    <property type="nucleotide sequence ID" value="NZ_LPXO01000024.1"/>
</dbReference>
<comment type="caution">
    <text evidence="1">The sequence shown here is derived from an EMBL/GenBank/DDBJ whole genome shotgun (WGS) entry which is preliminary data.</text>
</comment>
<dbReference type="GO" id="GO:0008324">
    <property type="term" value="F:monoatomic cation transmembrane transporter activity"/>
    <property type="evidence" value="ECO:0007669"/>
    <property type="project" value="InterPro"/>
</dbReference>
<accession>A0A0W7WDU9</accession>